<dbReference type="AlphaFoldDB" id="A0A7C9NSX5"/>
<dbReference type="PANTHER" id="PTHR16128:SF5">
    <property type="entry name" value="FAD_NAD(P)-BINDING OXIDOREDUCTASE FAMILY PROTEIN"/>
    <property type="match status" value="1"/>
</dbReference>
<comment type="caution">
    <text evidence="3">The sequence shown here is derived from an EMBL/GenBank/DDBJ whole genome shotgun (WGS) entry which is preliminary data.</text>
</comment>
<feature type="region of interest" description="Disordered" evidence="1">
    <location>
        <begin position="1"/>
        <end position="20"/>
    </location>
</feature>
<feature type="domain" description="Amine oxidase" evidence="2">
    <location>
        <begin position="137"/>
        <end position="333"/>
    </location>
</feature>
<dbReference type="EMBL" id="JAAFGW010000020">
    <property type="protein sequence ID" value="NDP47260.1"/>
    <property type="molecule type" value="Genomic_DNA"/>
</dbReference>
<gene>
    <name evidence="3" type="ORF">GZ085_02510</name>
</gene>
<dbReference type="InterPro" id="IPR036188">
    <property type="entry name" value="FAD/NAD-bd_sf"/>
</dbReference>
<dbReference type="GO" id="GO:0016491">
    <property type="term" value="F:oxidoreductase activity"/>
    <property type="evidence" value="ECO:0007669"/>
    <property type="project" value="InterPro"/>
</dbReference>
<dbReference type="Gene3D" id="3.90.660.10">
    <property type="match status" value="1"/>
</dbReference>
<evidence type="ECO:0000313" key="4">
    <source>
        <dbReference type="Proteomes" id="UP000483432"/>
    </source>
</evidence>
<dbReference type="Pfam" id="PF13450">
    <property type="entry name" value="NAD_binding_8"/>
    <property type="match status" value="1"/>
</dbReference>
<dbReference type="Gene3D" id="3.50.50.60">
    <property type="entry name" value="FAD/NAD(P)-binding domain"/>
    <property type="match status" value="1"/>
</dbReference>
<proteinExistence type="predicted"/>
<evidence type="ECO:0000313" key="3">
    <source>
        <dbReference type="EMBL" id="NDP47260.1"/>
    </source>
</evidence>
<sequence length="341" mass="37149">MTNIDPQGVDRGSNHANASSTPLKAGIVGAGIAGASCAGHLAAAGWDVDVFEKARGAGGRLSTQRLEQGWASLGSPFISAQRDPFRSQLRQWVRQGWLEAIRGDVLQGRATVSWVQAQLQNHYRLNIEPSKLVHELLGEARLHTNTPVAALKARTIILEDGREMGNFDCVICSVPTPQALPLLDALPLLRDGLGKIHYRPIWSFLMRWEGGPTANVIKFDDHLLKLAVRQSSDNPGLWVVHSSHEFAETYLEASVEEASTRAASALMGLLGLPWPVEVEVSHLWRYARPESTKAAGFWLSDRESRVALIGDGIAGEGVERAWESGVRLAQALIQAKAELVL</sequence>
<dbReference type="Proteomes" id="UP000483432">
    <property type="component" value="Unassembled WGS sequence"/>
</dbReference>
<dbReference type="SUPFAM" id="SSF51905">
    <property type="entry name" value="FAD/NAD(P)-binding domain"/>
    <property type="match status" value="1"/>
</dbReference>
<dbReference type="PANTHER" id="PTHR16128">
    <property type="entry name" value="FAD/NAD(P)-BINDING OXIDOREDUCTASE FAMILY PROTEIN"/>
    <property type="match status" value="1"/>
</dbReference>
<accession>A0A7C9NSX5</accession>
<evidence type="ECO:0000259" key="2">
    <source>
        <dbReference type="Pfam" id="PF01593"/>
    </source>
</evidence>
<protein>
    <submittedName>
        <fullName evidence="3">NAD(P)-binding protein</fullName>
    </submittedName>
</protein>
<dbReference type="Pfam" id="PF01593">
    <property type="entry name" value="Amino_oxidase"/>
    <property type="match status" value="1"/>
</dbReference>
<evidence type="ECO:0000256" key="1">
    <source>
        <dbReference type="SAM" id="MobiDB-lite"/>
    </source>
</evidence>
<reference evidence="3 4" key="1">
    <citation type="submission" date="2019-09" db="EMBL/GenBank/DDBJ databases">
        <title>H2 Metabolism Revealed by Metagenomic Analysis in Subglacial Sediment of East Antarctica.</title>
        <authorList>
            <person name="Yang Z."/>
            <person name="Zhang Y."/>
            <person name="Lv Y."/>
            <person name="Yan W."/>
            <person name="Xiao X."/>
            <person name="Sun B."/>
            <person name="Ma H."/>
        </authorList>
    </citation>
    <scope>NUCLEOTIDE SEQUENCE [LARGE SCALE GENOMIC DNA]</scope>
    <source>
        <strain evidence="3">Bin2_2</strain>
    </source>
</reference>
<name>A0A7C9NSX5_9PROT</name>
<organism evidence="3 4">
    <name type="scientific">Sulfuriferula multivorans</name>
    <dbReference type="NCBI Taxonomy" id="1559896"/>
    <lineage>
        <taxon>Bacteria</taxon>
        <taxon>Pseudomonadati</taxon>
        <taxon>Pseudomonadota</taxon>
        <taxon>Betaproteobacteria</taxon>
        <taxon>Nitrosomonadales</taxon>
        <taxon>Sulfuricellaceae</taxon>
        <taxon>Sulfuriferula</taxon>
    </lineage>
</organism>
<dbReference type="InterPro" id="IPR002937">
    <property type="entry name" value="Amino_oxidase"/>
</dbReference>